<reference evidence="2 3" key="1">
    <citation type="journal article" date="2023" name="Nucleic Acids Res.">
        <title>The hologenome of Daphnia magna reveals possible DNA methylation and microbiome-mediated evolution of the host genome.</title>
        <authorList>
            <person name="Chaturvedi A."/>
            <person name="Li X."/>
            <person name="Dhandapani V."/>
            <person name="Marshall H."/>
            <person name="Kissane S."/>
            <person name="Cuenca-Cambronero M."/>
            <person name="Asole G."/>
            <person name="Calvet F."/>
            <person name="Ruiz-Romero M."/>
            <person name="Marangio P."/>
            <person name="Guigo R."/>
            <person name="Rago D."/>
            <person name="Mirbahai L."/>
            <person name="Eastwood N."/>
            <person name="Colbourne J.K."/>
            <person name="Zhou J."/>
            <person name="Mallon E."/>
            <person name="Orsini L."/>
        </authorList>
    </citation>
    <scope>NUCLEOTIDE SEQUENCE [LARGE SCALE GENOMIC DNA]</scope>
    <source>
        <strain evidence="2">LRV0_1</strain>
    </source>
</reference>
<sequence>MLAKRITFGHTNANTESTPCSPPPEYKDANTGLIPCSSNVSPLVTQMQTQNQPHARPPEYKDANTGLIPCSPNVSPLVTQMQTQNQPHARPLHHDYTDGKLSSLANILSFNEENEILLRCSENVKITTTGNKIQIVGQALSCKRLFLSKAKEFSKSN</sequence>
<gene>
    <name evidence="2" type="ORF">OUZ56_013203</name>
</gene>
<dbReference type="EMBL" id="JAOYFB010000002">
    <property type="protein sequence ID" value="KAK4008046.1"/>
    <property type="molecule type" value="Genomic_DNA"/>
</dbReference>
<comment type="caution">
    <text evidence="2">The sequence shown here is derived from an EMBL/GenBank/DDBJ whole genome shotgun (WGS) entry which is preliminary data.</text>
</comment>
<evidence type="ECO:0000313" key="3">
    <source>
        <dbReference type="Proteomes" id="UP001234178"/>
    </source>
</evidence>
<feature type="compositionally biased region" description="Polar residues" evidence="1">
    <location>
        <begin position="9"/>
        <end position="19"/>
    </location>
</feature>
<keyword evidence="3" id="KW-1185">Reference proteome</keyword>
<name>A0ABQ9Z551_9CRUS</name>
<evidence type="ECO:0000313" key="2">
    <source>
        <dbReference type="EMBL" id="KAK4008046.1"/>
    </source>
</evidence>
<evidence type="ECO:0000256" key="1">
    <source>
        <dbReference type="SAM" id="MobiDB-lite"/>
    </source>
</evidence>
<dbReference type="Proteomes" id="UP001234178">
    <property type="component" value="Unassembled WGS sequence"/>
</dbReference>
<organism evidence="2 3">
    <name type="scientific">Daphnia magna</name>
    <dbReference type="NCBI Taxonomy" id="35525"/>
    <lineage>
        <taxon>Eukaryota</taxon>
        <taxon>Metazoa</taxon>
        <taxon>Ecdysozoa</taxon>
        <taxon>Arthropoda</taxon>
        <taxon>Crustacea</taxon>
        <taxon>Branchiopoda</taxon>
        <taxon>Diplostraca</taxon>
        <taxon>Cladocera</taxon>
        <taxon>Anomopoda</taxon>
        <taxon>Daphniidae</taxon>
        <taxon>Daphnia</taxon>
    </lineage>
</organism>
<protein>
    <submittedName>
        <fullName evidence="2">Uncharacterized protein</fullName>
    </submittedName>
</protein>
<accession>A0ABQ9Z551</accession>
<proteinExistence type="predicted"/>
<feature type="region of interest" description="Disordered" evidence="1">
    <location>
        <begin position="1"/>
        <end position="24"/>
    </location>
</feature>